<dbReference type="AlphaFoldDB" id="A0A8A0RI20"/>
<organism evidence="4 5">
    <name type="scientific">Koleobacter methoxysyntrophicus</name>
    <dbReference type="NCBI Taxonomy" id="2751313"/>
    <lineage>
        <taxon>Bacteria</taxon>
        <taxon>Bacillati</taxon>
        <taxon>Bacillota</taxon>
        <taxon>Clostridia</taxon>
        <taxon>Koleobacterales</taxon>
        <taxon>Koleobacteraceae</taxon>
        <taxon>Koleobacter</taxon>
    </lineage>
</organism>
<name>A0A8A0RI20_9FIRM</name>
<dbReference type="RefSeq" id="WP_206708102.1">
    <property type="nucleotide sequence ID" value="NZ_CP059066.1"/>
</dbReference>
<feature type="compositionally biased region" description="Basic and acidic residues" evidence="2">
    <location>
        <begin position="82"/>
        <end position="100"/>
    </location>
</feature>
<dbReference type="PANTHER" id="PTHR33777">
    <property type="entry name" value="UPF0045 PROTEIN ECM15"/>
    <property type="match status" value="1"/>
</dbReference>
<proteinExistence type="inferred from homology"/>
<dbReference type="SUPFAM" id="SSF89957">
    <property type="entry name" value="MTH1187/YkoF-like"/>
    <property type="match status" value="1"/>
</dbReference>
<feature type="domain" description="Thiamine-binding protein" evidence="3">
    <location>
        <begin position="4"/>
        <end position="95"/>
    </location>
</feature>
<comment type="similarity">
    <text evidence="1">Belongs to the UPF0045 family.</text>
</comment>
<dbReference type="NCBIfam" id="TIGR00106">
    <property type="entry name" value="MTH1187 family thiamine-binding protein"/>
    <property type="match status" value="1"/>
</dbReference>
<dbReference type="GO" id="GO:0005829">
    <property type="term" value="C:cytosol"/>
    <property type="evidence" value="ECO:0007669"/>
    <property type="project" value="TreeGrafter"/>
</dbReference>
<dbReference type="InterPro" id="IPR051614">
    <property type="entry name" value="UPF0045_domain"/>
</dbReference>
<dbReference type="Gene3D" id="3.30.70.930">
    <property type="match status" value="1"/>
</dbReference>
<keyword evidence="5" id="KW-1185">Reference proteome</keyword>
<feature type="region of interest" description="Disordered" evidence="2">
    <location>
        <begin position="82"/>
        <end position="106"/>
    </location>
</feature>
<evidence type="ECO:0000256" key="2">
    <source>
        <dbReference type="SAM" id="MobiDB-lite"/>
    </source>
</evidence>
<evidence type="ECO:0000259" key="3">
    <source>
        <dbReference type="Pfam" id="PF01910"/>
    </source>
</evidence>
<accession>A0A8A0RI20</accession>
<dbReference type="Proteomes" id="UP000662904">
    <property type="component" value="Chromosome"/>
</dbReference>
<evidence type="ECO:0000313" key="4">
    <source>
        <dbReference type="EMBL" id="QSQ07853.1"/>
    </source>
</evidence>
<dbReference type="PANTHER" id="PTHR33777:SF1">
    <property type="entry name" value="UPF0045 PROTEIN ECM15"/>
    <property type="match status" value="1"/>
</dbReference>
<reference evidence="4" key="1">
    <citation type="submission" date="2020-07" db="EMBL/GenBank/DDBJ databases">
        <title>Koleobacter methoxysyntrophicus gen. nov., sp. nov., a novel anaerobic bacterium isolated from deep subsurface oil field and proposal of Koleobacterales ord. nov. in the phylum Firmicutes.</title>
        <authorList>
            <person name="Sakamoto S."/>
            <person name="Tamaki H."/>
        </authorList>
    </citation>
    <scope>NUCLEOTIDE SEQUENCE</scope>
    <source>
        <strain evidence="4">NRmbB1</strain>
    </source>
</reference>
<dbReference type="EMBL" id="CP059066">
    <property type="protein sequence ID" value="QSQ07853.1"/>
    <property type="molecule type" value="Genomic_DNA"/>
</dbReference>
<dbReference type="KEGG" id="kme:H0A61_00170"/>
<dbReference type="InterPro" id="IPR002767">
    <property type="entry name" value="Thiamine_BP"/>
</dbReference>
<evidence type="ECO:0000256" key="1">
    <source>
        <dbReference type="ARBA" id="ARBA00010272"/>
    </source>
</evidence>
<evidence type="ECO:0000313" key="5">
    <source>
        <dbReference type="Proteomes" id="UP000662904"/>
    </source>
</evidence>
<dbReference type="InterPro" id="IPR029756">
    <property type="entry name" value="MTH1187/YkoF-like"/>
</dbReference>
<protein>
    <recommendedName>
        <fullName evidence="3">Thiamine-binding protein domain-containing protein</fullName>
    </recommendedName>
</protein>
<sequence>MAIVELSVIPIGTNTTSVSRYVAEIHDVLEKEKDVKYQLNPMGTVIEGRLDDLMRIVRELHEVPFKSGVRRVYTVVKIDDRRDKESHMEDKIRSVNEKRSTAGFEA</sequence>
<gene>
    <name evidence="4" type="ORF">H0A61_00170</name>
</gene>
<dbReference type="Pfam" id="PF01910">
    <property type="entry name" value="Thiamine_BP"/>
    <property type="match status" value="1"/>
</dbReference>